<keyword evidence="3" id="KW-1185">Reference proteome</keyword>
<proteinExistence type="predicted"/>
<evidence type="ECO:0000313" key="3">
    <source>
        <dbReference type="Proteomes" id="UP000536685"/>
    </source>
</evidence>
<feature type="transmembrane region" description="Helical" evidence="1">
    <location>
        <begin position="888"/>
        <end position="912"/>
    </location>
</feature>
<gene>
    <name evidence="2" type="ORF">HD599_002084</name>
</gene>
<feature type="transmembrane region" description="Helical" evidence="1">
    <location>
        <begin position="430"/>
        <end position="453"/>
    </location>
</feature>
<feature type="transmembrane region" description="Helical" evidence="1">
    <location>
        <begin position="559"/>
        <end position="582"/>
    </location>
</feature>
<dbReference type="GO" id="GO:0098797">
    <property type="term" value="C:plasma membrane protein complex"/>
    <property type="evidence" value="ECO:0007669"/>
    <property type="project" value="TreeGrafter"/>
</dbReference>
<dbReference type="EMBL" id="JACHMJ010000001">
    <property type="protein sequence ID" value="MBB5843761.1"/>
    <property type="molecule type" value="Genomic_DNA"/>
</dbReference>
<dbReference type="Proteomes" id="UP000536685">
    <property type="component" value="Unassembled WGS sequence"/>
</dbReference>
<comment type="caution">
    <text evidence="2">The sequence shown here is derived from an EMBL/GenBank/DDBJ whole genome shotgun (WGS) entry which is preliminary data.</text>
</comment>
<dbReference type="PANTHER" id="PTHR30489">
    <property type="entry name" value="LIPOPROTEIN-RELEASING SYSTEM TRANSMEMBRANE PROTEIN LOLE"/>
    <property type="match status" value="1"/>
</dbReference>
<accession>A0A841APS2</accession>
<reference evidence="2 3" key="1">
    <citation type="submission" date="2020-08" db="EMBL/GenBank/DDBJ databases">
        <title>Sequencing the genomes of 1000 actinobacteria strains.</title>
        <authorList>
            <person name="Klenk H.-P."/>
        </authorList>
    </citation>
    <scope>NUCLEOTIDE SEQUENCE [LARGE SCALE GENOMIC DNA]</scope>
    <source>
        <strain evidence="2 3">DSM 105784</strain>
    </source>
</reference>
<keyword evidence="1" id="KW-0812">Transmembrane</keyword>
<sequence>MSTAERRLRPSSARSRWASARRSLVGAAGLLVRRRARRDAALLAGWSALLCIAAGLALGVPRLVLDTVDRGSRAAVAEIGSDGDVIVRTRVGSPNAAPENSSLADVVALADELPTILPDGLASVAGTPTLSVLSPDLRLTRIVADPAAPRVDAQFGYLGPDQESGLSIVEGRLPTAGAGEIEVVVSRAAADAASLSVDSVFRTAATGATADGKPATAAVRVVGIATSTAPVSADECASRWCDLPTMWEPLEQDSRAGGPTTGITMLAGADGLALVQPLLLDASAGSIRVPMVAERFTSGLVATVVAETDVLEATGGSVATASSVALSVHSEFPDALRGYESRAAASVAQMSLMIAGLFGAVLVVMLHLSGLLVRRRAADLALERARGASLGSVVIRGLVESALLAVVGVGVALAAVVLLAPGPLPDPVPLVAVAVVAVLAPPAQALVVARAVWSGRRQPANRRDRQQLAGRAHARRIVLELAVVLVAVAAVVSVRSRGLVEARTDGTDPLLAAAPLLLAAAVTLVVLRLQPVVVRAVAALASRSRGAVGILAAAHARRALSLLPLLALTVAVALVVGGSLVVQTVSRGQDDASWQRVGADARIDGAIDEAVAERVRDSAGVTAVSAQYSERPVEIDSGAASAPATVVAVDSGFADLAALLPDGAAPGRGALGLLAAASAPAGAVPVLVDEALATRIDVDDTVMVFDDQRVPVVVVGTFEGGPDGYLTGPFVYVGIDALGAVLPDAVQADTLLVMGEGAADAARSVDGAEVLTRTGWLAERRAQPLVQGVERMTWLAVGAVALLAALALLTTVAAGGRSRSRSLSLLRTLGVQRGFGWILALAELTPLVVAALVGGAAAGVGIVVAVGPALGLGILAGGVSAPPLRIDVLTVVLVIAGSLVLSAAAIVVDVVAHRRDRPGEVLRVGETE</sequence>
<dbReference type="RefSeq" id="WP_184237063.1">
    <property type="nucleotide sequence ID" value="NZ_JACHMJ010000001.1"/>
</dbReference>
<protein>
    <submittedName>
        <fullName evidence="2">Putative ABC transport system permease protein</fullName>
    </submittedName>
</protein>
<keyword evidence="1" id="KW-0472">Membrane</keyword>
<feature type="transmembrane region" description="Helical" evidence="1">
    <location>
        <begin position="835"/>
        <end position="868"/>
    </location>
</feature>
<feature type="transmembrane region" description="Helical" evidence="1">
    <location>
        <begin position="474"/>
        <end position="494"/>
    </location>
</feature>
<dbReference type="AlphaFoldDB" id="A0A841APS2"/>
<dbReference type="GO" id="GO:0044874">
    <property type="term" value="P:lipoprotein localization to outer membrane"/>
    <property type="evidence" value="ECO:0007669"/>
    <property type="project" value="TreeGrafter"/>
</dbReference>
<dbReference type="InterPro" id="IPR051447">
    <property type="entry name" value="Lipoprotein-release_system"/>
</dbReference>
<organism evidence="2 3">
    <name type="scientific">Conyzicola lurida</name>
    <dbReference type="NCBI Taxonomy" id="1172621"/>
    <lineage>
        <taxon>Bacteria</taxon>
        <taxon>Bacillati</taxon>
        <taxon>Actinomycetota</taxon>
        <taxon>Actinomycetes</taxon>
        <taxon>Micrococcales</taxon>
        <taxon>Microbacteriaceae</taxon>
        <taxon>Conyzicola</taxon>
    </lineage>
</organism>
<evidence type="ECO:0000256" key="1">
    <source>
        <dbReference type="SAM" id="Phobius"/>
    </source>
</evidence>
<feature type="transmembrane region" description="Helical" evidence="1">
    <location>
        <begin position="350"/>
        <end position="373"/>
    </location>
</feature>
<keyword evidence="1" id="KW-1133">Transmembrane helix</keyword>
<evidence type="ECO:0000313" key="2">
    <source>
        <dbReference type="EMBL" id="MBB5843761.1"/>
    </source>
</evidence>
<feature type="transmembrane region" description="Helical" evidence="1">
    <location>
        <begin position="393"/>
        <end position="418"/>
    </location>
</feature>
<dbReference type="PANTHER" id="PTHR30489:SF0">
    <property type="entry name" value="LIPOPROTEIN-RELEASING SYSTEM TRANSMEMBRANE PROTEIN LOLE"/>
    <property type="match status" value="1"/>
</dbReference>
<feature type="transmembrane region" description="Helical" evidence="1">
    <location>
        <begin position="792"/>
        <end position="814"/>
    </location>
</feature>
<feature type="transmembrane region" description="Helical" evidence="1">
    <location>
        <begin position="514"/>
        <end position="538"/>
    </location>
</feature>
<name>A0A841APS2_9MICO</name>